<dbReference type="AlphaFoldDB" id="V6U337"/>
<reference evidence="2 3" key="2">
    <citation type="journal article" date="2013" name="Genome Biol. Evol.">
        <title>Genome sequencing of Giardia lamblia genotypes A2 and B isolates (DH and GS) and comparative analysis with the genomes of genotypes A1 and E (WB and Pig).</title>
        <authorList>
            <person name="Adam R.D."/>
            <person name="Dahlstrom E.W."/>
            <person name="Martens C.A."/>
            <person name="Bruno D.P."/>
            <person name="Barbian K.D."/>
            <person name="Ricklefs S.M."/>
            <person name="Hernandez M.M."/>
            <person name="Narla N.P."/>
            <person name="Patel R.B."/>
            <person name="Porcella S.F."/>
            <person name="Nash T.E."/>
        </authorList>
    </citation>
    <scope>NUCLEOTIDE SEQUENCE [LARGE SCALE GENOMIC DNA]</scope>
    <source>
        <strain evidence="2 3">GS</strain>
    </source>
</reference>
<name>V6U337_GIAIN</name>
<dbReference type="VEuPathDB" id="GiardiaDB:DHA2_152553"/>
<feature type="region of interest" description="Disordered" evidence="1">
    <location>
        <begin position="168"/>
        <end position="195"/>
    </location>
</feature>
<reference evidence="3" key="1">
    <citation type="submission" date="2012-02" db="EMBL/GenBank/DDBJ databases">
        <title>Genome sequencing of Giardia lamblia Genotypes A2 and B isolates (DH and GS) and comparative analysis with the genomes of Genotypes A1 and E (WB and Pig).</title>
        <authorList>
            <person name="Adam R."/>
            <person name="Dahlstrom E."/>
            <person name="Martens C."/>
            <person name="Bruno D."/>
            <person name="Barbian K."/>
            <person name="Porcella S.F."/>
            <person name="Nash T."/>
        </authorList>
    </citation>
    <scope>NUCLEOTIDE SEQUENCE</scope>
    <source>
        <strain evidence="3">GS</strain>
    </source>
</reference>
<feature type="compositionally biased region" description="Polar residues" evidence="1">
    <location>
        <begin position="382"/>
        <end position="395"/>
    </location>
</feature>
<dbReference type="Proteomes" id="UP000018040">
    <property type="component" value="Unassembled WGS sequence"/>
</dbReference>
<feature type="compositionally biased region" description="Pro residues" evidence="1">
    <location>
        <begin position="180"/>
        <end position="189"/>
    </location>
</feature>
<dbReference type="OrthoDB" id="10256903at2759"/>
<evidence type="ECO:0000313" key="2">
    <source>
        <dbReference type="EMBL" id="ESU45416.1"/>
    </source>
</evidence>
<gene>
    <name evidence="2" type="ORF">GSB_150108</name>
</gene>
<feature type="region of interest" description="Disordered" evidence="1">
    <location>
        <begin position="374"/>
        <end position="399"/>
    </location>
</feature>
<evidence type="ECO:0000256" key="1">
    <source>
        <dbReference type="SAM" id="MobiDB-lite"/>
    </source>
</evidence>
<dbReference type="VEuPathDB" id="GiardiaDB:GL50803_0014018"/>
<protein>
    <submittedName>
        <fullName evidence="2">Uncharacterized protein</fullName>
    </submittedName>
</protein>
<comment type="caution">
    <text evidence="2">The sequence shown here is derived from an EMBL/GenBank/DDBJ whole genome shotgun (WGS) entry which is preliminary data.</text>
</comment>
<organism evidence="2 3">
    <name type="scientific">Giardia intestinalis</name>
    <name type="common">Giardia lamblia</name>
    <dbReference type="NCBI Taxonomy" id="5741"/>
    <lineage>
        <taxon>Eukaryota</taxon>
        <taxon>Metamonada</taxon>
        <taxon>Diplomonadida</taxon>
        <taxon>Hexamitidae</taxon>
        <taxon>Giardiinae</taxon>
        <taxon>Giardia</taxon>
    </lineage>
</organism>
<sequence length="788" mass="88531">MFIYPVWLQLVIQMLFNHQNDTYRLHDKGSAISVDVLEGCAWLEVMYECIPAHQGEKLFVVSTRDLVLITSTRLTISLMIQPKVCIAELKEIMKPLEACDLVDVTGINQYLVFLFKGSHNELQLVQAAYRLVDTCDVAMQLLDVCSMQELVSGPNKQQCSSFMKLQSLPQPSSTLSNNRSPPPPPPPKRCPGRLNHATTIHKTDATQPLRSNKCDVLMTVYLIVDHPACDDSSAPAFQVSLHRINLSSAGMTLSFQSVHSHSLPICNSVAITDNSIVLIAQSANENRNSKYLHYSLQHDTLMEHPAPFFDAYDLQAPLLFLSGAFLLCPRSGVGTTIVIDFAEALLGLQIRDPTIKSIYPKDDTQRRTILALQSKDQRQKENASNISDDICSTQPPDKRGDGNIADLLLSPYYSPTNDAKEASLRPYLLSTYSANSIPLSLPLEHSLTHPISRPIEIEEENSLLQVPLEHLLRQLVKKYIPDSRGHDCDPLDMDTDCGEVRLEEVQLEVLSLSKHTKEVIVRNQTRIQSLQTGVDNPYIALHDLMLSLSNDTYVWMQKQMLYFLLHLLPTALFPERDIVIHSYSKHRQLEDNKDSDELARLSMQLGSYFILSRWSKDVQRALVHLASAIASSKIKELEKHDPNFLSSIHFILAMLSNFTSSADCHGRTKLTAPLECNEDLPSTSPLTDDSVDNNSRIGPFRFPSDASYMHLFVYITLLSALFRKTVVAEGRCYSVQGDQIRTASQLDQGVTYNLVFPAYASADDNKLFTEAVWIPFVTRTEFSLPSLR</sequence>
<proteinExistence type="predicted"/>
<dbReference type="EMBL" id="AHHH01000006">
    <property type="protein sequence ID" value="ESU45416.1"/>
    <property type="molecule type" value="Genomic_DNA"/>
</dbReference>
<dbReference type="VEuPathDB" id="GiardiaDB:GL50581_3081"/>
<accession>V6U337</accession>
<evidence type="ECO:0000313" key="3">
    <source>
        <dbReference type="Proteomes" id="UP000018040"/>
    </source>
</evidence>
<dbReference type="VEuPathDB" id="GiardiaDB:QR46_3019"/>